<evidence type="ECO:0000313" key="2">
    <source>
        <dbReference type="EMBL" id="PAB01428.1"/>
    </source>
</evidence>
<name>A0A267HV92_9ENTE</name>
<feature type="transmembrane region" description="Helical" evidence="1">
    <location>
        <begin position="7"/>
        <end position="27"/>
    </location>
</feature>
<protein>
    <submittedName>
        <fullName evidence="2">Uncharacterized protein</fullName>
    </submittedName>
</protein>
<dbReference type="EMBL" id="LHUG01000004">
    <property type="protein sequence ID" value="PAB01428.1"/>
    <property type="molecule type" value="Genomic_DNA"/>
</dbReference>
<proteinExistence type="predicted"/>
<keyword evidence="1" id="KW-0472">Membrane</keyword>
<keyword evidence="3" id="KW-1185">Reference proteome</keyword>
<dbReference type="Proteomes" id="UP000216797">
    <property type="component" value="Unassembled WGS sequence"/>
</dbReference>
<keyword evidence="1" id="KW-0812">Transmembrane</keyword>
<evidence type="ECO:0000313" key="3">
    <source>
        <dbReference type="Proteomes" id="UP000216797"/>
    </source>
</evidence>
<evidence type="ECO:0000256" key="1">
    <source>
        <dbReference type="SAM" id="Phobius"/>
    </source>
</evidence>
<feature type="transmembrane region" description="Helical" evidence="1">
    <location>
        <begin position="47"/>
        <end position="74"/>
    </location>
</feature>
<sequence>MDKIPTFSLALITLVTVITSYSIAWYFRDDYDPKKMLLWYLVYVAPLSILGFLFRLNVILVVGIYFFGGVILVFRDSNYFNR</sequence>
<keyword evidence="1" id="KW-1133">Transmembrane helix</keyword>
<organism evidence="2 3">
    <name type="scientific">Enterococcus canintestini</name>
    <dbReference type="NCBI Taxonomy" id="317010"/>
    <lineage>
        <taxon>Bacteria</taxon>
        <taxon>Bacillati</taxon>
        <taxon>Bacillota</taxon>
        <taxon>Bacilli</taxon>
        <taxon>Lactobacillales</taxon>
        <taxon>Enterococcaceae</taxon>
        <taxon>Enterococcus</taxon>
    </lineage>
</organism>
<dbReference type="AlphaFoldDB" id="A0A267HV92"/>
<comment type="caution">
    <text evidence="2">The sequence shown here is derived from an EMBL/GenBank/DDBJ whole genome shotgun (WGS) entry which is preliminary data.</text>
</comment>
<accession>A0A267HV92</accession>
<gene>
    <name evidence="2" type="ORF">AKL21_05365</name>
</gene>
<reference evidence="2 3" key="1">
    <citation type="submission" date="2015-08" db="EMBL/GenBank/DDBJ databases">
        <title>Enterococcus genome sequence.</title>
        <authorList>
            <person name="Acedo J.Z."/>
            <person name="Vederas J.C."/>
        </authorList>
    </citation>
    <scope>NUCLEOTIDE SEQUENCE [LARGE SCALE GENOMIC DNA]</scope>
    <source>
        <strain evidence="2 3">49</strain>
    </source>
</reference>